<protein>
    <recommendedName>
        <fullName evidence="1">DUF8082 domain-containing protein</fullName>
    </recommendedName>
</protein>
<proteinExistence type="predicted"/>
<gene>
    <name evidence="2" type="ORF">IOQ59_08700</name>
</gene>
<dbReference type="AlphaFoldDB" id="A0A8J7JYA0"/>
<accession>A0A8J7JYA0</accession>
<name>A0A8J7JYA0_9GAMM</name>
<dbReference type="RefSeq" id="WP_193952890.1">
    <property type="nucleotide sequence ID" value="NZ_JADEYS010000007.1"/>
</dbReference>
<comment type="caution">
    <text evidence="2">The sequence shown here is derived from an EMBL/GenBank/DDBJ whole genome shotgun (WGS) entry which is preliminary data.</text>
</comment>
<dbReference type="EMBL" id="JADEYS010000007">
    <property type="protein sequence ID" value="MBE9397338.1"/>
    <property type="molecule type" value="Genomic_DNA"/>
</dbReference>
<dbReference type="Proteomes" id="UP000640333">
    <property type="component" value="Unassembled WGS sequence"/>
</dbReference>
<organism evidence="2 3">
    <name type="scientific">Pontibacterium sinense</name>
    <dbReference type="NCBI Taxonomy" id="2781979"/>
    <lineage>
        <taxon>Bacteria</taxon>
        <taxon>Pseudomonadati</taxon>
        <taxon>Pseudomonadota</taxon>
        <taxon>Gammaproteobacteria</taxon>
        <taxon>Oceanospirillales</taxon>
        <taxon>Oceanospirillaceae</taxon>
        <taxon>Pontibacterium</taxon>
    </lineage>
</organism>
<sequence>MSQHYLPFSQVVEEIKQLCRKQVSGSLFISTDCNRSAHVIIEGGEINYIYYFNKHGIEALDAMFDISNARHQFQEGMLTDQHTPLPPTHEIIKTLADLAPKEIPKDVTPEPVFECSDAQKSILEDCLAEYIGPVAGFICEDTLNSVLNLEAALDKLAAEIPDDNESLLFKKDVIKKLGI</sequence>
<dbReference type="InterPro" id="IPR058395">
    <property type="entry name" value="DUF8082"/>
</dbReference>
<evidence type="ECO:0000259" key="1">
    <source>
        <dbReference type="Pfam" id="PF26309"/>
    </source>
</evidence>
<reference evidence="2" key="1">
    <citation type="submission" date="2020-10" db="EMBL/GenBank/DDBJ databases">
        <title>Bacterium isolated from coastal waters sediment.</title>
        <authorList>
            <person name="Chen R.-J."/>
            <person name="Lu D.-C."/>
            <person name="Zhu K.-L."/>
            <person name="Du Z.-J."/>
        </authorList>
    </citation>
    <scope>NUCLEOTIDE SEQUENCE</scope>
    <source>
        <strain evidence="2">N1Y112</strain>
    </source>
</reference>
<dbReference type="Pfam" id="PF26309">
    <property type="entry name" value="DUF8082"/>
    <property type="match status" value="1"/>
</dbReference>
<feature type="domain" description="DUF8082" evidence="1">
    <location>
        <begin position="120"/>
        <end position="177"/>
    </location>
</feature>
<evidence type="ECO:0000313" key="3">
    <source>
        <dbReference type="Proteomes" id="UP000640333"/>
    </source>
</evidence>
<evidence type="ECO:0000313" key="2">
    <source>
        <dbReference type="EMBL" id="MBE9397338.1"/>
    </source>
</evidence>
<keyword evidence="3" id="KW-1185">Reference proteome</keyword>